<dbReference type="RefSeq" id="WP_058029771.1">
    <property type="nucleotide sequence ID" value="NZ_CP013187.1"/>
</dbReference>
<evidence type="ECO:0000313" key="3">
    <source>
        <dbReference type="Proteomes" id="UP000061457"/>
    </source>
</evidence>
<evidence type="ECO:0000313" key="2">
    <source>
        <dbReference type="EMBL" id="ALO42088.1"/>
    </source>
</evidence>
<dbReference type="STRING" id="161398.PP2015_1584"/>
<evidence type="ECO:0000256" key="1">
    <source>
        <dbReference type="SAM" id="Phobius"/>
    </source>
</evidence>
<keyword evidence="1" id="KW-1133">Transmembrane helix</keyword>
<organism evidence="2 3">
    <name type="scientific">Pseudoalteromonas phenolica</name>
    <dbReference type="NCBI Taxonomy" id="161398"/>
    <lineage>
        <taxon>Bacteria</taxon>
        <taxon>Pseudomonadati</taxon>
        <taxon>Pseudomonadota</taxon>
        <taxon>Gammaproteobacteria</taxon>
        <taxon>Alteromonadales</taxon>
        <taxon>Pseudoalteromonadaceae</taxon>
        <taxon>Pseudoalteromonas</taxon>
    </lineage>
</organism>
<reference evidence="2 3" key="1">
    <citation type="submission" date="2015-11" db="EMBL/GenBank/DDBJ databases">
        <authorList>
            <person name="Zhang Y."/>
            <person name="Guo Z."/>
        </authorList>
    </citation>
    <scope>NUCLEOTIDE SEQUENCE [LARGE SCALE GENOMIC DNA]</scope>
    <source>
        <strain evidence="2 3">KCTC 12086</strain>
    </source>
</reference>
<dbReference type="EMBL" id="CP013187">
    <property type="protein sequence ID" value="ALO42088.1"/>
    <property type="molecule type" value="Genomic_DNA"/>
</dbReference>
<feature type="transmembrane region" description="Helical" evidence="1">
    <location>
        <begin position="47"/>
        <end position="70"/>
    </location>
</feature>
<protein>
    <recommendedName>
        <fullName evidence="4">DUF3325 domain-containing protein</fullName>
    </recommendedName>
</protein>
<proteinExistence type="predicted"/>
<feature type="transmembrane region" description="Helical" evidence="1">
    <location>
        <begin position="77"/>
        <end position="98"/>
    </location>
</feature>
<evidence type="ECO:0008006" key="4">
    <source>
        <dbReference type="Google" id="ProtNLM"/>
    </source>
</evidence>
<dbReference type="PATRIC" id="fig|161398.10.peg.1609"/>
<dbReference type="AlphaFoldDB" id="A0A0S2K1T2"/>
<keyword evidence="3" id="KW-1185">Reference proteome</keyword>
<dbReference type="OrthoDB" id="9806870at2"/>
<dbReference type="Proteomes" id="UP000061457">
    <property type="component" value="Chromosome I"/>
</dbReference>
<accession>A0A0S2K1T2</accession>
<sequence>MNTLIFSAGILALLTALVHIIAGQIDPVRPFLKSDLPDIPKATLLGCWHMVSVMLVISAAAFCFIGWFNFVEFQNLVILLSASFVLFSVVFILVGWYFFKIRTFIKLLQWSLLLSVGVLGFMGVI</sequence>
<keyword evidence="1" id="KW-0812">Transmembrane</keyword>
<keyword evidence="1" id="KW-0472">Membrane</keyword>
<dbReference type="KEGG" id="pphe:PP2015_1584"/>
<feature type="transmembrane region" description="Helical" evidence="1">
    <location>
        <begin position="104"/>
        <end position="124"/>
    </location>
</feature>
<name>A0A0S2K1T2_9GAMM</name>
<gene>
    <name evidence="2" type="ORF">PP2015_1584</name>
</gene>